<dbReference type="Proteomes" id="UP000254602">
    <property type="component" value="Unassembled WGS sequence"/>
</dbReference>
<dbReference type="Pfam" id="PF02687">
    <property type="entry name" value="FtsX"/>
    <property type="match status" value="1"/>
</dbReference>
<reference evidence="10 11" key="1">
    <citation type="submission" date="2018-06" db="EMBL/GenBank/DDBJ databases">
        <authorList>
            <consortium name="Pathogen Informatics"/>
            <person name="Doyle S."/>
        </authorList>
    </citation>
    <scope>NUCLEOTIDE SEQUENCE [LARGE SCALE GENOMIC DNA]</scope>
    <source>
        <strain evidence="10 11">NCTC7914</strain>
    </source>
</reference>
<proteinExistence type="inferred from homology"/>
<dbReference type="Pfam" id="PF12704">
    <property type="entry name" value="MacB_PCD"/>
    <property type="match status" value="1"/>
</dbReference>
<evidence type="ECO:0000259" key="8">
    <source>
        <dbReference type="Pfam" id="PF02687"/>
    </source>
</evidence>
<keyword evidence="4 7" id="KW-1133">Transmembrane helix</keyword>
<evidence type="ECO:0000256" key="3">
    <source>
        <dbReference type="ARBA" id="ARBA00022692"/>
    </source>
</evidence>
<comment type="similarity">
    <text evidence="6">Belongs to the ABC-4 integral membrane protein family.</text>
</comment>
<evidence type="ECO:0000256" key="7">
    <source>
        <dbReference type="SAM" id="Phobius"/>
    </source>
</evidence>
<sequence length="389" mass="40905">MPEAYGPSWPQRLSEALASLRQAGPRAWLALIGIAVGCAALVALLNIGHSATQHARQLYRGMGSELLVANLQRPAEVAAPVALDLSVLPASIRAAAPLLVSVATVQFAGKRQETLVGASTLQLAQVLDLQASQGRLLSAYDDDTTHVLLGATLARQLGARVGDRLQSGRYLFEVVGVLAQRGYNPMLPIQVDDVLLMPLPGMRRLGAAPEVGTVLARGHDVAVLTGTAQALTDYLVARLPGYEVDVQLPQQLLEGMANQSRMFTWVLAGFAGIALLLGGVGVMNVMLMSVAQRRREIGVRLALGARTRDIAWLFLLEALLLAVGGALLGTLVGLAASWGFALVSGWRYALDASSIALGMGSALALGLFFGLQPALAAAHLQPVLALRDD</sequence>
<feature type="domain" description="MacB-like periplasmic core" evidence="9">
    <location>
        <begin position="28"/>
        <end position="232"/>
    </location>
</feature>
<organism evidence="10 11">
    <name type="scientific">Pseudomonas putida</name>
    <name type="common">Arthrobacter siderocapsulatus</name>
    <dbReference type="NCBI Taxonomy" id="303"/>
    <lineage>
        <taxon>Bacteria</taxon>
        <taxon>Pseudomonadati</taxon>
        <taxon>Pseudomonadota</taxon>
        <taxon>Gammaproteobacteria</taxon>
        <taxon>Pseudomonadales</taxon>
        <taxon>Pseudomonadaceae</taxon>
        <taxon>Pseudomonas</taxon>
    </lineage>
</organism>
<evidence type="ECO:0000256" key="6">
    <source>
        <dbReference type="ARBA" id="ARBA00038076"/>
    </source>
</evidence>
<accession>A0A379KHU3</accession>
<feature type="transmembrane region" description="Helical" evidence="7">
    <location>
        <begin position="355"/>
        <end position="380"/>
    </location>
</feature>
<feature type="transmembrane region" description="Helical" evidence="7">
    <location>
        <begin position="27"/>
        <end position="47"/>
    </location>
</feature>
<keyword evidence="5 7" id="KW-0472">Membrane</keyword>
<evidence type="ECO:0000313" key="10">
    <source>
        <dbReference type="EMBL" id="SUD67468.1"/>
    </source>
</evidence>
<feature type="domain" description="ABC3 transporter permease C-terminal" evidence="8">
    <location>
        <begin position="270"/>
        <end position="382"/>
    </location>
</feature>
<dbReference type="InterPro" id="IPR025857">
    <property type="entry name" value="MacB_PCD"/>
</dbReference>
<name>A0A379KHU3_PSEPU</name>
<gene>
    <name evidence="10" type="primary">macB_1</name>
    <name evidence="10" type="ORF">NCTC7914_01557</name>
</gene>
<keyword evidence="3 7" id="KW-0812">Transmembrane</keyword>
<dbReference type="GO" id="GO:0005886">
    <property type="term" value="C:plasma membrane"/>
    <property type="evidence" value="ECO:0007669"/>
    <property type="project" value="UniProtKB-SubCell"/>
</dbReference>
<dbReference type="InterPro" id="IPR050250">
    <property type="entry name" value="Macrolide_Exporter_MacB"/>
</dbReference>
<dbReference type="EMBL" id="UGUY01000001">
    <property type="protein sequence ID" value="SUD67468.1"/>
    <property type="molecule type" value="Genomic_DNA"/>
</dbReference>
<evidence type="ECO:0000256" key="1">
    <source>
        <dbReference type="ARBA" id="ARBA00004651"/>
    </source>
</evidence>
<evidence type="ECO:0000256" key="2">
    <source>
        <dbReference type="ARBA" id="ARBA00022475"/>
    </source>
</evidence>
<dbReference type="PANTHER" id="PTHR30572:SF4">
    <property type="entry name" value="ABC TRANSPORTER PERMEASE YTRF"/>
    <property type="match status" value="1"/>
</dbReference>
<keyword evidence="2" id="KW-1003">Cell membrane</keyword>
<dbReference type="PANTHER" id="PTHR30572">
    <property type="entry name" value="MEMBRANE COMPONENT OF TRANSPORTER-RELATED"/>
    <property type="match status" value="1"/>
</dbReference>
<evidence type="ECO:0000259" key="9">
    <source>
        <dbReference type="Pfam" id="PF12704"/>
    </source>
</evidence>
<dbReference type="GO" id="GO:0016787">
    <property type="term" value="F:hydrolase activity"/>
    <property type="evidence" value="ECO:0007669"/>
    <property type="project" value="UniProtKB-KW"/>
</dbReference>
<dbReference type="InterPro" id="IPR003838">
    <property type="entry name" value="ABC3_permease_C"/>
</dbReference>
<feature type="transmembrane region" description="Helical" evidence="7">
    <location>
        <begin position="310"/>
        <end position="343"/>
    </location>
</feature>
<evidence type="ECO:0000313" key="11">
    <source>
        <dbReference type="Proteomes" id="UP000254602"/>
    </source>
</evidence>
<keyword evidence="10" id="KW-0378">Hydrolase</keyword>
<comment type="subcellular location">
    <subcellularLocation>
        <location evidence="1">Cell membrane</location>
        <topology evidence="1">Multi-pass membrane protein</topology>
    </subcellularLocation>
</comment>
<dbReference type="AlphaFoldDB" id="A0A379KHU3"/>
<evidence type="ECO:0000256" key="4">
    <source>
        <dbReference type="ARBA" id="ARBA00022989"/>
    </source>
</evidence>
<evidence type="ECO:0000256" key="5">
    <source>
        <dbReference type="ARBA" id="ARBA00023136"/>
    </source>
</evidence>
<feature type="transmembrane region" description="Helical" evidence="7">
    <location>
        <begin position="265"/>
        <end position="290"/>
    </location>
</feature>
<dbReference type="GO" id="GO:0022857">
    <property type="term" value="F:transmembrane transporter activity"/>
    <property type="evidence" value="ECO:0007669"/>
    <property type="project" value="TreeGrafter"/>
</dbReference>
<dbReference type="RefSeq" id="WP_115273621.1">
    <property type="nucleotide sequence ID" value="NZ_UGUY01000001.1"/>
</dbReference>
<protein>
    <submittedName>
        <fullName evidence="10">ABC transporter permease</fullName>
        <ecNumber evidence="10">3.6.3.-</ecNumber>
    </submittedName>
</protein>
<dbReference type="EC" id="3.6.3.-" evidence="10"/>